<gene>
    <name evidence="6" type="ORF">CGOC_LOCUS2058</name>
</gene>
<evidence type="ECO:0000256" key="1">
    <source>
        <dbReference type="ARBA" id="ARBA00022532"/>
    </source>
</evidence>
<dbReference type="EMBL" id="UYRV01004382">
    <property type="protein sequence ID" value="VDK51441.1"/>
    <property type="molecule type" value="Genomic_DNA"/>
</dbReference>
<dbReference type="Gene3D" id="3.30.470.20">
    <property type="entry name" value="ATP-grasp fold, B domain"/>
    <property type="match status" value="1"/>
</dbReference>
<dbReference type="InterPro" id="IPR016102">
    <property type="entry name" value="Succinyl-CoA_synth-like"/>
</dbReference>
<feature type="transmembrane region" description="Helical" evidence="4">
    <location>
        <begin position="20"/>
        <end position="38"/>
    </location>
</feature>
<dbReference type="GO" id="GO:0006104">
    <property type="term" value="P:succinyl-CoA metabolic process"/>
    <property type="evidence" value="ECO:0007669"/>
    <property type="project" value="TreeGrafter"/>
</dbReference>
<sequence>MLHFSKSILWLKISAEMVRYLCNLIFTLLYVFGFPIVYCMDCKLFVDANAEFRQKDLFALKEAKQADPLEARAHAVNINYIHLDGNIGCMVNGAGLAMATMDIIKLYGGEPANFLDVGGGASTEQVMEAFKIITEDKKKVKSSFLVI</sequence>
<keyword evidence="4" id="KW-0472">Membrane</keyword>
<dbReference type="GO" id="GO:0042709">
    <property type="term" value="C:succinate-CoA ligase complex"/>
    <property type="evidence" value="ECO:0007669"/>
    <property type="project" value="TreeGrafter"/>
</dbReference>
<evidence type="ECO:0000313" key="6">
    <source>
        <dbReference type="EMBL" id="VDK51441.1"/>
    </source>
</evidence>
<evidence type="ECO:0000256" key="4">
    <source>
        <dbReference type="SAM" id="Phobius"/>
    </source>
</evidence>
<evidence type="ECO:0000256" key="3">
    <source>
        <dbReference type="ARBA" id="ARBA00022840"/>
    </source>
</evidence>
<reference evidence="6 7" key="1">
    <citation type="submission" date="2018-11" db="EMBL/GenBank/DDBJ databases">
        <authorList>
            <consortium name="Pathogen Informatics"/>
        </authorList>
    </citation>
    <scope>NUCLEOTIDE SEQUENCE [LARGE SCALE GENOMIC DNA]</scope>
</reference>
<dbReference type="GO" id="GO:0004775">
    <property type="term" value="F:succinate-CoA ligase (ADP-forming) activity"/>
    <property type="evidence" value="ECO:0007669"/>
    <property type="project" value="TreeGrafter"/>
</dbReference>
<evidence type="ECO:0000259" key="5">
    <source>
        <dbReference type="Pfam" id="PF00549"/>
    </source>
</evidence>
<dbReference type="OrthoDB" id="1552at2759"/>
<dbReference type="GO" id="GO:0005739">
    <property type="term" value="C:mitochondrion"/>
    <property type="evidence" value="ECO:0007669"/>
    <property type="project" value="TreeGrafter"/>
</dbReference>
<dbReference type="AlphaFoldDB" id="A0A3P6SAB3"/>
<dbReference type="InterPro" id="IPR005811">
    <property type="entry name" value="SUCC_ACL_C"/>
</dbReference>
<dbReference type="SUPFAM" id="SSF52210">
    <property type="entry name" value="Succinyl-CoA synthetase domains"/>
    <property type="match status" value="1"/>
</dbReference>
<dbReference type="InterPro" id="IPR017866">
    <property type="entry name" value="Succ-CoA_synthase_bsu_CS"/>
</dbReference>
<dbReference type="GO" id="GO:0005524">
    <property type="term" value="F:ATP binding"/>
    <property type="evidence" value="ECO:0007669"/>
    <property type="project" value="UniProtKB-KW"/>
</dbReference>
<protein>
    <recommendedName>
        <fullName evidence="5">ATP-citrate synthase/succinyl-CoA ligase C-terminal domain-containing protein</fullName>
    </recommendedName>
</protein>
<dbReference type="GO" id="GO:0006099">
    <property type="term" value="P:tricarboxylic acid cycle"/>
    <property type="evidence" value="ECO:0007669"/>
    <property type="project" value="UniProtKB-KW"/>
</dbReference>
<organism evidence="6 7">
    <name type="scientific">Cylicostephanus goldi</name>
    <name type="common">Nematode worm</name>
    <dbReference type="NCBI Taxonomy" id="71465"/>
    <lineage>
        <taxon>Eukaryota</taxon>
        <taxon>Metazoa</taxon>
        <taxon>Ecdysozoa</taxon>
        <taxon>Nematoda</taxon>
        <taxon>Chromadorea</taxon>
        <taxon>Rhabditida</taxon>
        <taxon>Rhabditina</taxon>
        <taxon>Rhabditomorpha</taxon>
        <taxon>Strongyloidea</taxon>
        <taxon>Strongylidae</taxon>
        <taxon>Cylicostephanus</taxon>
    </lineage>
</organism>
<keyword evidence="7" id="KW-1185">Reference proteome</keyword>
<accession>A0A3P6SAB3</accession>
<dbReference type="PROSITE" id="PS01217">
    <property type="entry name" value="SUCCINYL_COA_LIG_3"/>
    <property type="match status" value="1"/>
</dbReference>
<feature type="domain" description="ATP-citrate synthase/succinyl-CoA ligase C-terminal" evidence="5">
    <location>
        <begin position="90"/>
        <end position="140"/>
    </location>
</feature>
<dbReference type="PANTHER" id="PTHR11815:SF1">
    <property type="entry name" value="SUCCINATE--COA LIGASE [ADP-FORMING] SUBUNIT BETA, MITOCHONDRIAL"/>
    <property type="match status" value="1"/>
</dbReference>
<dbReference type="PANTHER" id="PTHR11815">
    <property type="entry name" value="SUCCINYL-COA SYNTHETASE BETA CHAIN"/>
    <property type="match status" value="1"/>
</dbReference>
<name>A0A3P6SAB3_CYLGO</name>
<evidence type="ECO:0000313" key="7">
    <source>
        <dbReference type="Proteomes" id="UP000271889"/>
    </source>
</evidence>
<keyword evidence="4" id="KW-0812">Transmembrane</keyword>
<evidence type="ECO:0000256" key="2">
    <source>
        <dbReference type="ARBA" id="ARBA00022741"/>
    </source>
</evidence>
<keyword evidence="2" id="KW-0547">Nucleotide-binding</keyword>
<dbReference type="Proteomes" id="UP000271889">
    <property type="component" value="Unassembled WGS sequence"/>
</dbReference>
<keyword evidence="3" id="KW-0067">ATP-binding</keyword>
<keyword evidence="1" id="KW-0816">Tricarboxylic acid cycle</keyword>
<dbReference type="Pfam" id="PF00549">
    <property type="entry name" value="Ligase_CoA"/>
    <property type="match status" value="1"/>
</dbReference>
<dbReference type="Gene3D" id="3.40.50.261">
    <property type="entry name" value="Succinyl-CoA synthetase domains"/>
    <property type="match status" value="1"/>
</dbReference>
<keyword evidence="4" id="KW-1133">Transmembrane helix</keyword>
<proteinExistence type="predicted"/>